<evidence type="ECO:0000256" key="1">
    <source>
        <dbReference type="SAM" id="MobiDB-lite"/>
    </source>
</evidence>
<proteinExistence type="predicted"/>
<evidence type="ECO:0000313" key="4">
    <source>
        <dbReference type="EnsemblPlants" id="Bra029417.1-P"/>
    </source>
</evidence>
<name>A0A3P6B4E6_BRACM</name>
<gene>
    <name evidence="3" type="ORF">BRAA02T08988Z</name>
    <name evidence="2" type="ORF">BRAPAZ1V2_A02P48580.2</name>
</gene>
<dbReference type="EMBL" id="LR031573">
    <property type="protein sequence ID" value="VDC92760.1"/>
    <property type="molecule type" value="Genomic_DNA"/>
</dbReference>
<reference evidence="3" key="3">
    <citation type="submission" date="2018-11" db="EMBL/GenBank/DDBJ databases">
        <authorList>
            <consortium name="Genoscope - CEA"/>
            <person name="William W."/>
        </authorList>
    </citation>
    <scope>NUCLEOTIDE SEQUENCE</scope>
</reference>
<reference evidence="4" key="4">
    <citation type="submission" date="2023-03" db="UniProtKB">
        <authorList>
            <consortium name="EnsemblPlants"/>
        </authorList>
    </citation>
    <scope>IDENTIFICATION</scope>
    <source>
        <strain evidence="4">cv. Chiifu-401-42</strain>
    </source>
</reference>
<dbReference type="AlphaFoldDB" id="A0A3P6B4E6"/>
<organism evidence="3">
    <name type="scientific">Brassica campestris</name>
    <name type="common">Field mustard</name>
    <dbReference type="NCBI Taxonomy" id="3711"/>
    <lineage>
        <taxon>Eukaryota</taxon>
        <taxon>Viridiplantae</taxon>
        <taxon>Streptophyta</taxon>
        <taxon>Embryophyta</taxon>
        <taxon>Tracheophyta</taxon>
        <taxon>Spermatophyta</taxon>
        <taxon>Magnoliopsida</taxon>
        <taxon>eudicotyledons</taxon>
        <taxon>Gunneridae</taxon>
        <taxon>Pentapetalae</taxon>
        <taxon>rosids</taxon>
        <taxon>malvids</taxon>
        <taxon>Brassicales</taxon>
        <taxon>Brassicaceae</taxon>
        <taxon>Brassiceae</taxon>
        <taxon>Brassica</taxon>
    </lineage>
</organism>
<protein>
    <submittedName>
        <fullName evidence="3 4">Uncharacterized protein</fullName>
    </submittedName>
</protein>
<sequence length="82" mass="9571">MSFYTPSSRPPCYDLKTLMDNRLSSTPAVTFKEKEKEEKDEVGRDRRRKKEEEQGGRVGEEEDEKDEGRGKNGEWGGGRRRF</sequence>
<reference evidence="5" key="1">
    <citation type="journal article" date="2011" name="Nat. Genet.">
        <title>The genome of the mesopolyploid crop species Brassica rapa.</title>
        <authorList>
            <consortium name="Brassica rapa Genome Sequencing Project Consortium"/>
            <person name="Wang X."/>
            <person name="Wang H."/>
            <person name="Wang J."/>
            <person name="Sun R."/>
            <person name="Wu J."/>
            <person name="Liu S."/>
            <person name="Bai Y."/>
            <person name="Mun J.H."/>
            <person name="Bancroft I."/>
            <person name="Cheng F."/>
            <person name="Huang S."/>
            <person name="Li X."/>
            <person name="Hua W."/>
            <person name="Wang J."/>
            <person name="Wang X."/>
            <person name="Freeling M."/>
            <person name="Pires J.C."/>
            <person name="Paterson A.H."/>
            <person name="Chalhoub B."/>
            <person name="Wang B."/>
            <person name="Hayward A."/>
            <person name="Sharpe A.G."/>
            <person name="Park B.S."/>
            <person name="Weisshaar B."/>
            <person name="Liu B."/>
            <person name="Li B."/>
            <person name="Liu B."/>
            <person name="Tong C."/>
            <person name="Song C."/>
            <person name="Duran C."/>
            <person name="Peng C."/>
            <person name="Geng C."/>
            <person name="Koh C."/>
            <person name="Lin C."/>
            <person name="Edwards D."/>
            <person name="Mu D."/>
            <person name="Shen D."/>
            <person name="Soumpourou E."/>
            <person name="Li F."/>
            <person name="Fraser F."/>
            <person name="Conant G."/>
            <person name="Lassalle G."/>
            <person name="King G.J."/>
            <person name="Bonnema G."/>
            <person name="Tang H."/>
            <person name="Wang H."/>
            <person name="Belcram H."/>
            <person name="Zhou H."/>
            <person name="Hirakawa H."/>
            <person name="Abe H."/>
            <person name="Guo H."/>
            <person name="Wang H."/>
            <person name="Jin H."/>
            <person name="Parkin I.A."/>
            <person name="Batley J."/>
            <person name="Kim J.S."/>
            <person name="Just J."/>
            <person name="Li J."/>
            <person name="Xu J."/>
            <person name="Deng J."/>
            <person name="Kim J.A."/>
            <person name="Li J."/>
            <person name="Yu J."/>
            <person name="Meng J."/>
            <person name="Wang J."/>
            <person name="Min J."/>
            <person name="Poulain J."/>
            <person name="Wang J."/>
            <person name="Hatakeyama K."/>
            <person name="Wu K."/>
            <person name="Wang L."/>
            <person name="Fang L."/>
            <person name="Trick M."/>
            <person name="Links M.G."/>
            <person name="Zhao M."/>
            <person name="Jin M."/>
            <person name="Ramchiary N."/>
            <person name="Drou N."/>
            <person name="Berkman P.J."/>
            <person name="Cai Q."/>
            <person name="Huang Q."/>
            <person name="Li R."/>
            <person name="Tabata S."/>
            <person name="Cheng S."/>
            <person name="Zhang S."/>
            <person name="Zhang S."/>
            <person name="Huang S."/>
            <person name="Sato S."/>
            <person name="Sun S."/>
            <person name="Kwon S.J."/>
            <person name="Choi S.R."/>
            <person name="Lee T.H."/>
            <person name="Fan W."/>
            <person name="Zhao X."/>
            <person name="Tan X."/>
            <person name="Xu X."/>
            <person name="Wang Y."/>
            <person name="Qiu Y."/>
            <person name="Yin Y."/>
            <person name="Li Y."/>
            <person name="Du Y."/>
            <person name="Liao Y."/>
            <person name="Lim Y."/>
            <person name="Narusaka Y."/>
            <person name="Wang Y."/>
            <person name="Wang Z."/>
            <person name="Li Z."/>
            <person name="Wang Z."/>
            <person name="Xiong Z."/>
            <person name="Zhang Z."/>
        </authorList>
    </citation>
    <scope>NUCLEOTIDE SEQUENCE [LARGE SCALE GENOMIC DNA]</scope>
    <source>
        <strain evidence="5">cv. Chiifu-401-42</strain>
    </source>
</reference>
<dbReference type="EnsemblPlants" id="Bra029417.1">
    <property type="protein sequence ID" value="Bra029417.1-P"/>
    <property type="gene ID" value="Bra029417"/>
</dbReference>
<dbReference type="EMBL" id="LS974618">
    <property type="protein sequence ID" value="CAG7895906.1"/>
    <property type="molecule type" value="Genomic_DNA"/>
</dbReference>
<reference evidence="5" key="2">
    <citation type="journal article" date="2018" name="Hortic Res">
        <title>Improved Brassica rapa reference genome by single-molecule sequencing and chromosome conformation capture technologies.</title>
        <authorList>
            <person name="Zhang L."/>
            <person name="Cai X."/>
            <person name="Wu J."/>
            <person name="Liu M."/>
            <person name="Grob S."/>
            <person name="Cheng F."/>
            <person name="Liang J."/>
            <person name="Cai C."/>
            <person name="Liu Z."/>
            <person name="Liu B."/>
            <person name="Wang F."/>
            <person name="Li S."/>
            <person name="Liu F."/>
            <person name="Li X."/>
            <person name="Cheng L."/>
            <person name="Yang W."/>
            <person name="Li M.H."/>
            <person name="Grossniklaus U."/>
            <person name="Zheng H."/>
            <person name="Wang X."/>
        </authorList>
    </citation>
    <scope>NUCLEOTIDE SEQUENCE [LARGE SCALE GENOMIC DNA]</scope>
    <source>
        <strain evidence="5">cv. Chiifu-401-42</strain>
    </source>
</reference>
<dbReference type="Proteomes" id="UP000011750">
    <property type="component" value="Chromosome A02"/>
</dbReference>
<dbReference type="HOGENOM" id="CLU_2561498_0_0_1"/>
<dbReference type="Gramene" id="A02p48580.2_BraZ1">
    <property type="protein sequence ID" value="A02p48580.2_BraZ1.CDS"/>
    <property type="gene ID" value="A02g48580.2_BraZ1"/>
</dbReference>
<keyword evidence="5" id="KW-1185">Reference proteome</keyword>
<dbReference type="Gramene" id="Bra029417.1">
    <property type="protein sequence ID" value="Bra029417.1-P"/>
    <property type="gene ID" value="Bra029417"/>
</dbReference>
<evidence type="ECO:0000313" key="2">
    <source>
        <dbReference type="EMBL" id="CAG7895906.1"/>
    </source>
</evidence>
<evidence type="ECO:0000313" key="5">
    <source>
        <dbReference type="Proteomes" id="UP000011750"/>
    </source>
</evidence>
<dbReference type="Proteomes" id="UP000694005">
    <property type="component" value="Chromosome A02"/>
</dbReference>
<accession>A0A3P6B4E6</accession>
<evidence type="ECO:0000313" key="3">
    <source>
        <dbReference type="EMBL" id="VDC92760.1"/>
    </source>
</evidence>
<feature type="region of interest" description="Disordered" evidence="1">
    <location>
        <begin position="1"/>
        <end position="82"/>
    </location>
</feature>
<feature type="compositionally biased region" description="Basic and acidic residues" evidence="1">
    <location>
        <begin position="31"/>
        <end position="59"/>
    </location>
</feature>
<accession>M4EKV0</accession>